<dbReference type="EMBL" id="JASPKZ010002320">
    <property type="protein sequence ID" value="KAJ9595678.1"/>
    <property type="molecule type" value="Genomic_DNA"/>
</dbReference>
<keyword evidence="3" id="KW-1185">Reference proteome</keyword>
<feature type="region of interest" description="Disordered" evidence="1">
    <location>
        <begin position="59"/>
        <end position="96"/>
    </location>
</feature>
<reference evidence="2" key="2">
    <citation type="submission" date="2023-05" db="EMBL/GenBank/DDBJ databases">
        <authorList>
            <person name="Fouks B."/>
        </authorList>
    </citation>
    <scope>NUCLEOTIDE SEQUENCE</scope>
    <source>
        <strain evidence="2">Stay&amp;Tobe</strain>
        <tissue evidence="2">Testes</tissue>
    </source>
</reference>
<feature type="non-terminal residue" evidence="2">
    <location>
        <position position="1"/>
    </location>
</feature>
<accession>A0AAD8EMG8</accession>
<feature type="compositionally biased region" description="Polar residues" evidence="1">
    <location>
        <begin position="1"/>
        <end position="21"/>
    </location>
</feature>
<proteinExistence type="predicted"/>
<protein>
    <submittedName>
        <fullName evidence="2">Uncharacterized protein</fullName>
    </submittedName>
</protein>
<feature type="region of interest" description="Disordered" evidence="1">
    <location>
        <begin position="1"/>
        <end position="26"/>
    </location>
</feature>
<organism evidence="2 3">
    <name type="scientific">Diploptera punctata</name>
    <name type="common">Pacific beetle cockroach</name>
    <dbReference type="NCBI Taxonomy" id="6984"/>
    <lineage>
        <taxon>Eukaryota</taxon>
        <taxon>Metazoa</taxon>
        <taxon>Ecdysozoa</taxon>
        <taxon>Arthropoda</taxon>
        <taxon>Hexapoda</taxon>
        <taxon>Insecta</taxon>
        <taxon>Pterygota</taxon>
        <taxon>Neoptera</taxon>
        <taxon>Polyneoptera</taxon>
        <taxon>Dictyoptera</taxon>
        <taxon>Blattodea</taxon>
        <taxon>Blaberoidea</taxon>
        <taxon>Blaberidae</taxon>
        <taxon>Diplopterinae</taxon>
        <taxon>Diploptera</taxon>
    </lineage>
</organism>
<feature type="non-terminal residue" evidence="2">
    <location>
        <position position="107"/>
    </location>
</feature>
<evidence type="ECO:0000313" key="3">
    <source>
        <dbReference type="Proteomes" id="UP001233999"/>
    </source>
</evidence>
<comment type="caution">
    <text evidence="2">The sequence shown here is derived from an EMBL/GenBank/DDBJ whole genome shotgun (WGS) entry which is preliminary data.</text>
</comment>
<gene>
    <name evidence="2" type="ORF">L9F63_013144</name>
</gene>
<reference evidence="2" key="1">
    <citation type="journal article" date="2023" name="IScience">
        <title>Live-bearing cockroach genome reveals convergent evolutionary mechanisms linked to viviparity in insects and beyond.</title>
        <authorList>
            <person name="Fouks B."/>
            <person name="Harrison M.C."/>
            <person name="Mikhailova A.A."/>
            <person name="Marchal E."/>
            <person name="English S."/>
            <person name="Carruthers M."/>
            <person name="Jennings E.C."/>
            <person name="Chiamaka E.L."/>
            <person name="Frigard R.A."/>
            <person name="Pippel M."/>
            <person name="Attardo G.M."/>
            <person name="Benoit J.B."/>
            <person name="Bornberg-Bauer E."/>
            <person name="Tobe S.S."/>
        </authorList>
    </citation>
    <scope>NUCLEOTIDE SEQUENCE</scope>
    <source>
        <strain evidence="2">Stay&amp;Tobe</strain>
    </source>
</reference>
<feature type="compositionally biased region" description="Low complexity" evidence="1">
    <location>
        <begin position="61"/>
        <end position="84"/>
    </location>
</feature>
<dbReference type="Proteomes" id="UP001233999">
    <property type="component" value="Unassembled WGS sequence"/>
</dbReference>
<evidence type="ECO:0000313" key="2">
    <source>
        <dbReference type="EMBL" id="KAJ9595678.1"/>
    </source>
</evidence>
<name>A0AAD8EMG8_DIPPU</name>
<evidence type="ECO:0000256" key="1">
    <source>
        <dbReference type="SAM" id="MobiDB-lite"/>
    </source>
</evidence>
<dbReference type="AlphaFoldDB" id="A0AAD8EMG8"/>
<sequence length="107" mass="11940">HKNCNNRNDVYHVSTSNLNKSRNQDVRFGRNDVYHVSTSNLNKSRNQDVRFGRYVAFQTNSSASSSQPISEQSQNPSPQTSTSEHQYSPAAQACRPERVCESGSACS</sequence>